<dbReference type="Proteomes" id="UP001234202">
    <property type="component" value="Unassembled WGS sequence"/>
</dbReference>
<evidence type="ECO:0000313" key="1">
    <source>
        <dbReference type="EMBL" id="KAJ9126157.1"/>
    </source>
</evidence>
<dbReference type="EMBL" id="JASBWV010000006">
    <property type="protein sequence ID" value="KAJ9126157.1"/>
    <property type="molecule type" value="Genomic_DNA"/>
</dbReference>
<proteinExistence type="predicted"/>
<comment type="caution">
    <text evidence="1">The sequence shown here is derived from an EMBL/GenBank/DDBJ whole genome shotgun (WGS) entry which is preliminary data.</text>
</comment>
<gene>
    <name evidence="1" type="ORF">QFC24_002430</name>
</gene>
<sequence length="590" mass="65922">MVNPFLDITTPEVTSTNRMPELPVTPPVVPTTPPPAGLNARSDVPIVAPGPIGDIHYHAVHDLPSDSRIAAGDSRPEGNIQQDLREMQNLTDRIRELEAHMMNLQLDREHAQENARYFNDESNRSRRFREGTQGTNSTYTNEHPRSKIKPSDLPKFWGKDMEDVDEWIEKVSAIFTYSGAKDVDLLRILPLLLQGNASVWFTSLGEEGRAGLLTWSAWKAALRNGFYLADHEMTKRMLCRNRMLKRNESFGDYFQARRSLQRYVYPPGTSYKALIKDIMEGIPTHLHPIIRANCTEVRNMVDFRGVLIDLEPGIRDMKAHTTSASRTGSTLRHSNVNNINTPDEKGTKVLNSDAFGRKRSLPKTACRCGGMHWYSDCPQKKTTAQVNQAPKAAPATFPNNLPVAGASKWKAWNKKENQEPAKKEINAIQTRSSRRSGKTNKSVRFDSKGEKPDEPTDASEKKLADISPTFALAKFDTGSGALHQLCIDTGSSISCIDHEYAKRYLPNTPVQPTSSLRLMGVGTNMTSGVVDVTLHFVTADERKPFALNVKLYVVPRLNTKISLGNDHLVPLNPTINFQANNMISLITIVK</sequence>
<evidence type="ECO:0000313" key="2">
    <source>
        <dbReference type="Proteomes" id="UP001234202"/>
    </source>
</evidence>
<name>A0ACC2XQD6_9TREE</name>
<organism evidence="1 2">
    <name type="scientific">Naganishia onofrii</name>
    <dbReference type="NCBI Taxonomy" id="1851511"/>
    <lineage>
        <taxon>Eukaryota</taxon>
        <taxon>Fungi</taxon>
        <taxon>Dikarya</taxon>
        <taxon>Basidiomycota</taxon>
        <taxon>Agaricomycotina</taxon>
        <taxon>Tremellomycetes</taxon>
        <taxon>Filobasidiales</taxon>
        <taxon>Filobasidiaceae</taxon>
        <taxon>Naganishia</taxon>
    </lineage>
</organism>
<protein>
    <submittedName>
        <fullName evidence="1">Uncharacterized protein</fullName>
    </submittedName>
</protein>
<reference evidence="1" key="1">
    <citation type="submission" date="2023-04" db="EMBL/GenBank/DDBJ databases">
        <title>Draft Genome sequencing of Naganishia species isolated from polar environments using Oxford Nanopore Technology.</title>
        <authorList>
            <person name="Leo P."/>
            <person name="Venkateswaran K."/>
        </authorList>
    </citation>
    <scope>NUCLEOTIDE SEQUENCE</scope>
    <source>
        <strain evidence="1">DBVPG 5303</strain>
    </source>
</reference>
<accession>A0ACC2XQD6</accession>
<keyword evidence="2" id="KW-1185">Reference proteome</keyword>